<keyword evidence="3" id="KW-0574">Periplasm</keyword>
<name>A0A7R6P7K5_9GAMM</name>
<dbReference type="GO" id="GO:0047488">
    <property type="term" value="F:heparin lyase activity"/>
    <property type="evidence" value="ECO:0007669"/>
    <property type="project" value="UniProtKB-EC"/>
</dbReference>
<evidence type="ECO:0000256" key="2">
    <source>
        <dbReference type="ARBA" id="ARBA00022729"/>
    </source>
</evidence>
<keyword evidence="8" id="KW-1185">Reference proteome</keyword>
<organism evidence="7 8">
    <name type="scientific">Neptunomonas japonica JAMM 1380</name>
    <dbReference type="NCBI Taxonomy" id="1441457"/>
    <lineage>
        <taxon>Bacteria</taxon>
        <taxon>Pseudomonadati</taxon>
        <taxon>Pseudomonadota</taxon>
        <taxon>Gammaproteobacteria</taxon>
        <taxon>Oceanospirillales</taxon>
        <taxon>Oceanospirillaceae</taxon>
        <taxon>Neptunomonas</taxon>
    </lineage>
</organism>
<keyword evidence="4 7" id="KW-0456">Lyase</keyword>
<dbReference type="PANTHER" id="PTHR39210:SF1">
    <property type="entry name" value="HEPARIN-SULFATE LYASE"/>
    <property type="match status" value="1"/>
</dbReference>
<accession>A0A7R6P7K5</accession>
<dbReference type="EMBL" id="AP014546">
    <property type="protein sequence ID" value="BBB28714.1"/>
    <property type="molecule type" value="Genomic_DNA"/>
</dbReference>
<evidence type="ECO:0000313" key="7">
    <source>
        <dbReference type="EMBL" id="BBB28714.1"/>
    </source>
</evidence>
<dbReference type="PANTHER" id="PTHR39210">
    <property type="entry name" value="HEPARIN-SULFATE LYASE"/>
    <property type="match status" value="1"/>
</dbReference>
<dbReference type="SUPFAM" id="SSF48230">
    <property type="entry name" value="Chondroitin AC/alginate lyase"/>
    <property type="match status" value="1"/>
</dbReference>
<dbReference type="Proteomes" id="UP000595332">
    <property type="component" value="Chromosome"/>
</dbReference>
<reference evidence="7 8" key="1">
    <citation type="journal article" date="2008" name="Int. J. Syst. Evol. Microbiol.">
        <title>Neptunomonas japonica sp. nov., an Osedax japonicus symbiont-like bacterium isolated from sediment adjacent to sperm whale carcasses off Kagoshima, Japan.</title>
        <authorList>
            <person name="Miyazaki M."/>
            <person name="Nogi Y."/>
            <person name="Fujiwara Y."/>
            <person name="Kawato M."/>
            <person name="Kubokawa K."/>
            <person name="Horikoshi K."/>
        </authorList>
    </citation>
    <scope>NUCLEOTIDE SEQUENCE [LARGE SCALE GENOMIC DNA]</scope>
    <source>
        <strain evidence="7 8">JAMM 1380</strain>
    </source>
</reference>
<feature type="domain" description="Heparin-sulfate lyase N-terminal" evidence="6">
    <location>
        <begin position="120"/>
        <end position="284"/>
    </location>
</feature>
<dbReference type="Pfam" id="PF07940">
    <property type="entry name" value="Hepar_II_III_C"/>
    <property type="match status" value="1"/>
</dbReference>
<evidence type="ECO:0000256" key="3">
    <source>
        <dbReference type="ARBA" id="ARBA00022764"/>
    </source>
</evidence>
<evidence type="ECO:0000259" key="5">
    <source>
        <dbReference type="Pfam" id="PF07940"/>
    </source>
</evidence>
<dbReference type="Pfam" id="PF16889">
    <property type="entry name" value="Hepar_II_III_N"/>
    <property type="match status" value="1"/>
</dbReference>
<feature type="domain" description="Heparinase II/III-like C-terminal" evidence="5">
    <location>
        <begin position="386"/>
        <end position="541"/>
    </location>
</feature>
<keyword evidence="2" id="KW-0732">Signal</keyword>
<dbReference type="GO" id="GO:0042597">
    <property type="term" value="C:periplasmic space"/>
    <property type="evidence" value="ECO:0007669"/>
    <property type="project" value="UniProtKB-SubCell"/>
</dbReference>
<protein>
    <submittedName>
        <fullName evidence="7">Heparinase II/III</fullName>
        <ecNumber evidence="7">4.2.2.7</ecNumber>
    </submittedName>
</protein>
<evidence type="ECO:0000259" key="6">
    <source>
        <dbReference type="Pfam" id="PF16889"/>
    </source>
</evidence>
<dbReference type="RefSeq" id="WP_201349384.1">
    <property type="nucleotide sequence ID" value="NZ_AP014546.1"/>
</dbReference>
<dbReference type="InterPro" id="IPR031680">
    <property type="entry name" value="Hepar_II_III_N"/>
</dbReference>
<dbReference type="Gene3D" id="1.50.10.100">
    <property type="entry name" value="Chondroitin AC/alginate lyase"/>
    <property type="match status" value="1"/>
</dbReference>
<gene>
    <name evidence="7" type="ORF">NEJAP_0757</name>
</gene>
<dbReference type="AlphaFoldDB" id="A0A7R6P7K5"/>
<comment type="subcellular location">
    <subcellularLocation>
        <location evidence="1">Periplasm</location>
    </subcellularLocation>
</comment>
<evidence type="ECO:0000256" key="4">
    <source>
        <dbReference type="ARBA" id="ARBA00023239"/>
    </source>
</evidence>
<sequence>MFIIKVKTALSLGVVNFLRFIVYKIGISTGLNSVRKINAQTELGDFFLPYKGQIQHLKVNDQWLGAHTFFGKKSSVLGVPNWQLNCLTHDSVCYEKKPWFLISDFDKNIGDIKGIWEASRFDWVLCYAQSAANGNENDLNRLNLWLNDWLSKNPPYLGINWKCGQEASIRVMHLAMAAKILGQSQRSSIVLMALVKAHLKRISPTIMYAIAQDNNHGTSEAAALFIGGSWLSINGDIDGLKWEKQGRKWLENRAERLIESDGSFSQYSMTYHRVMLDTFCMAEVWRKELALPAFSPHLYAKLDVAILWLFQMTQRISGDAPNLGANDGARLLPLTGTDYRDFRPCVQLASCVFLGKSAYPEAGDWDLPLQWLGYSKPSIEIEEATSVDLEGGGYALLRRKHVFAVLNYPHFKFRPSQCDALHVDFWYYGENILRDGGTYSYNAGQKFIDYYGGVESHNTVQFDSHQQMPRLSRFLLGNWLKTKEKSGVVENKECTMFSASYQDGLGCTHKRYLSLSDNSFQVIDAVSGFKSSAILRWRLQPGEWELIGYTLISPKFRIQISADVSITRLELVHGFESKYYYQESELPVLEVEIEQAGHITTEIIF</sequence>
<evidence type="ECO:0000256" key="1">
    <source>
        <dbReference type="ARBA" id="ARBA00004418"/>
    </source>
</evidence>
<dbReference type="KEGG" id="njp:NEJAP_0757"/>
<dbReference type="Gene3D" id="2.70.98.70">
    <property type="match status" value="1"/>
</dbReference>
<dbReference type="EC" id="4.2.2.7" evidence="7"/>
<evidence type="ECO:0000313" key="8">
    <source>
        <dbReference type="Proteomes" id="UP000595332"/>
    </source>
</evidence>
<dbReference type="InterPro" id="IPR012480">
    <property type="entry name" value="Hepar_II_III_C"/>
</dbReference>
<proteinExistence type="predicted"/>
<dbReference type="InterPro" id="IPR008929">
    <property type="entry name" value="Chondroitin_lyas"/>
</dbReference>